<evidence type="ECO:0000313" key="2">
    <source>
        <dbReference type="EMBL" id="OGK41365.1"/>
    </source>
</evidence>
<evidence type="ECO:0000313" key="3">
    <source>
        <dbReference type="Proteomes" id="UP000179270"/>
    </source>
</evidence>
<dbReference type="PROSITE" id="PS50853">
    <property type="entry name" value="FN3"/>
    <property type="match status" value="1"/>
</dbReference>
<accession>A0A1F7IDD8</accession>
<dbReference type="AlphaFoldDB" id="A0A1F7IDD8"/>
<evidence type="ECO:0000259" key="1">
    <source>
        <dbReference type="PROSITE" id="PS50853"/>
    </source>
</evidence>
<name>A0A1F7IDD8_9BACT</name>
<dbReference type="SUPFAM" id="SSF49363">
    <property type="entry name" value="Purple acid phosphatase, N-terminal domain"/>
    <property type="match status" value="1"/>
</dbReference>
<dbReference type="GO" id="GO:0046872">
    <property type="term" value="F:metal ion binding"/>
    <property type="evidence" value="ECO:0007669"/>
    <property type="project" value="InterPro"/>
</dbReference>
<organism evidence="2 3">
    <name type="scientific">Candidatus Roizmanbacteria bacterium RIFCSPLOWO2_01_FULL_35_13</name>
    <dbReference type="NCBI Taxonomy" id="1802055"/>
    <lineage>
        <taxon>Bacteria</taxon>
        <taxon>Candidatus Roizmaniibacteriota</taxon>
    </lineage>
</organism>
<sequence>MRFPKTPALITGIVLAVILLVGSFMVAQNLPGRAADEEPRDVVVSDLTTNSAKISFATGSKTQGVVEYGLSLTTLNLLAPESESATSHEVELTLLSESTTYYFQISIGGKKYDNAGVPWTFSTKSPEEESKRVIPTLPTGRPLPTSRVLITDGPSSCTESVCEKIKLKLGKGCTTQDYIRCIKKGATQKPLTTP</sequence>
<dbReference type="STRING" id="1802055.A3A74_03470"/>
<feature type="domain" description="Fibronectin type-III" evidence="1">
    <location>
        <begin position="38"/>
        <end position="128"/>
    </location>
</feature>
<dbReference type="GO" id="GO:0003993">
    <property type="term" value="F:acid phosphatase activity"/>
    <property type="evidence" value="ECO:0007669"/>
    <property type="project" value="InterPro"/>
</dbReference>
<reference evidence="2 3" key="1">
    <citation type="journal article" date="2016" name="Nat. Commun.">
        <title>Thousands of microbial genomes shed light on interconnected biogeochemical processes in an aquifer system.</title>
        <authorList>
            <person name="Anantharaman K."/>
            <person name="Brown C.T."/>
            <person name="Hug L.A."/>
            <person name="Sharon I."/>
            <person name="Castelle C.J."/>
            <person name="Probst A.J."/>
            <person name="Thomas B.C."/>
            <person name="Singh A."/>
            <person name="Wilkins M.J."/>
            <person name="Karaoz U."/>
            <person name="Brodie E.L."/>
            <person name="Williams K.H."/>
            <person name="Hubbard S.S."/>
            <person name="Banfield J.F."/>
        </authorList>
    </citation>
    <scope>NUCLEOTIDE SEQUENCE [LARGE SCALE GENOMIC DNA]</scope>
</reference>
<protein>
    <recommendedName>
        <fullName evidence="1">Fibronectin type-III domain-containing protein</fullName>
    </recommendedName>
</protein>
<dbReference type="EMBL" id="MGAF01000019">
    <property type="protein sequence ID" value="OGK41365.1"/>
    <property type="molecule type" value="Genomic_DNA"/>
</dbReference>
<dbReference type="Proteomes" id="UP000179270">
    <property type="component" value="Unassembled WGS sequence"/>
</dbReference>
<gene>
    <name evidence="2" type="ORF">A3A74_03470</name>
</gene>
<proteinExistence type="predicted"/>
<dbReference type="Gene3D" id="2.60.40.380">
    <property type="entry name" value="Purple acid phosphatase-like, N-terminal"/>
    <property type="match status" value="1"/>
</dbReference>
<dbReference type="InterPro" id="IPR003961">
    <property type="entry name" value="FN3_dom"/>
</dbReference>
<dbReference type="InterPro" id="IPR008963">
    <property type="entry name" value="Purple_acid_Pase-like_N"/>
</dbReference>
<comment type="caution">
    <text evidence="2">The sequence shown here is derived from an EMBL/GenBank/DDBJ whole genome shotgun (WGS) entry which is preliminary data.</text>
</comment>